<gene>
    <name evidence="5" type="ORF">E9998_08280</name>
</gene>
<evidence type="ECO:0000313" key="5">
    <source>
        <dbReference type="EMBL" id="THV29498.1"/>
    </source>
</evidence>
<dbReference type="GO" id="GO:0004553">
    <property type="term" value="F:hydrolase activity, hydrolyzing O-glycosyl compounds"/>
    <property type="evidence" value="ECO:0007669"/>
    <property type="project" value="InterPro"/>
</dbReference>
<feature type="region of interest" description="Disordered" evidence="2">
    <location>
        <begin position="300"/>
        <end position="338"/>
    </location>
</feature>
<protein>
    <submittedName>
        <fullName evidence="5">Glycosyl hydrolase</fullName>
    </submittedName>
</protein>
<dbReference type="GO" id="GO:0005975">
    <property type="term" value="P:carbohydrate metabolic process"/>
    <property type="evidence" value="ECO:0007669"/>
    <property type="project" value="InterPro"/>
</dbReference>
<sequence length="403" mass="42669">MTTIRTPRRRLAGVAAAILAVAAAGLATAHAEPDAGAAEPAACDGVLFDDFAYDSSSDPDIAARGWTVRTNAGGPGVPGAAWPAGNVSFPTVDGATSLQLRAATDGTGGGTSHAEFLHQRKFFEGTYAARVKFADAPVSGTDGDHLVETFFTITPLDAPLDPDYGEIDFEYLPNGGWGETGPIFYQTTWETYQNEPWIADNTHTSQRESFDGWHDLVFTVSGGHVKYYVDGTLVADHSGKYYPETPMSVNFNLWFIDTAAHAGGTSVYHQQVDYFMHSVGEVLSPAEVNARVAGYRADGTEHTDTVGTGGGECPTVGPTDPTDPPTTEEPTDPPTGGADCATAVDWAFGSVYTAGNTVVHERSANGDPGGPKSGDGEHLWRANWWTQGSEPGWTPQWTDLGSC</sequence>
<dbReference type="PROSITE" id="PS51762">
    <property type="entry name" value="GH16_2"/>
    <property type="match status" value="1"/>
</dbReference>
<dbReference type="CDD" id="cd12215">
    <property type="entry name" value="ChiC_BD"/>
    <property type="match status" value="1"/>
</dbReference>
<dbReference type="InterPro" id="IPR006311">
    <property type="entry name" value="TAT_signal"/>
</dbReference>
<dbReference type="InterPro" id="IPR013320">
    <property type="entry name" value="ConA-like_dom_sf"/>
</dbReference>
<keyword evidence="1 5" id="KW-0378">Hydrolase</keyword>
<evidence type="ECO:0000256" key="2">
    <source>
        <dbReference type="SAM" id="MobiDB-lite"/>
    </source>
</evidence>
<dbReference type="EMBL" id="STGX01000005">
    <property type="protein sequence ID" value="THV29498.1"/>
    <property type="molecule type" value="Genomic_DNA"/>
</dbReference>
<dbReference type="SUPFAM" id="SSF49899">
    <property type="entry name" value="Concanavalin A-like lectins/glucanases"/>
    <property type="match status" value="1"/>
</dbReference>
<evidence type="ECO:0000313" key="6">
    <source>
        <dbReference type="Proteomes" id="UP000305792"/>
    </source>
</evidence>
<evidence type="ECO:0000256" key="3">
    <source>
        <dbReference type="SAM" id="SignalP"/>
    </source>
</evidence>
<keyword evidence="3" id="KW-0732">Signal</keyword>
<evidence type="ECO:0000259" key="4">
    <source>
        <dbReference type="PROSITE" id="PS51762"/>
    </source>
</evidence>
<dbReference type="PROSITE" id="PS51318">
    <property type="entry name" value="TAT"/>
    <property type="match status" value="1"/>
</dbReference>
<dbReference type="SUPFAM" id="SSF51055">
    <property type="entry name" value="Carbohydrate binding domain"/>
    <property type="match status" value="1"/>
</dbReference>
<dbReference type="SMART" id="SM00495">
    <property type="entry name" value="ChtBD3"/>
    <property type="match status" value="1"/>
</dbReference>
<dbReference type="Pfam" id="PF00722">
    <property type="entry name" value="Glyco_hydro_16"/>
    <property type="match status" value="1"/>
</dbReference>
<feature type="domain" description="GH16" evidence="4">
    <location>
        <begin position="32"/>
        <end position="283"/>
    </location>
</feature>
<dbReference type="InterPro" id="IPR003610">
    <property type="entry name" value="CBM5/12"/>
</dbReference>
<dbReference type="Proteomes" id="UP000305792">
    <property type="component" value="Unassembled WGS sequence"/>
</dbReference>
<proteinExistence type="predicted"/>
<keyword evidence="6" id="KW-1185">Reference proteome</keyword>
<dbReference type="InterPro" id="IPR000757">
    <property type="entry name" value="Beta-glucanase-like"/>
</dbReference>
<dbReference type="AlphaFoldDB" id="A0A4S8PG50"/>
<feature type="signal peptide" evidence="3">
    <location>
        <begin position="1"/>
        <end position="31"/>
    </location>
</feature>
<feature type="chain" id="PRO_5020282948" evidence="3">
    <location>
        <begin position="32"/>
        <end position="403"/>
    </location>
</feature>
<dbReference type="GO" id="GO:0030246">
    <property type="term" value="F:carbohydrate binding"/>
    <property type="evidence" value="ECO:0007669"/>
    <property type="project" value="InterPro"/>
</dbReference>
<reference evidence="5 6" key="1">
    <citation type="journal article" date="2018" name="Int. J. Syst. Evol. Microbiol.">
        <title>Glycomyces paridis sp. nov., isolated from the medicinal plant Paris polyphylla.</title>
        <authorList>
            <person name="Fang X.M."/>
            <person name="Bai J.L."/>
            <person name="Su J."/>
            <person name="Zhao L.L."/>
            <person name="Liu H.Y."/>
            <person name="Ma B.P."/>
            <person name="Zhang Y.Q."/>
            <person name="Yu L.Y."/>
        </authorList>
    </citation>
    <scope>NUCLEOTIDE SEQUENCE [LARGE SCALE GENOMIC DNA]</scope>
    <source>
        <strain evidence="5 6">CPCC 204357</strain>
    </source>
</reference>
<comment type="caution">
    <text evidence="5">The sequence shown here is derived from an EMBL/GenBank/DDBJ whole genome shotgun (WGS) entry which is preliminary data.</text>
</comment>
<evidence type="ECO:0000256" key="1">
    <source>
        <dbReference type="ARBA" id="ARBA00022801"/>
    </source>
</evidence>
<dbReference type="InterPro" id="IPR036573">
    <property type="entry name" value="CBM_sf_5/12"/>
</dbReference>
<organism evidence="5 6">
    <name type="scientific">Glycomyces paridis</name>
    <dbReference type="NCBI Taxonomy" id="2126555"/>
    <lineage>
        <taxon>Bacteria</taxon>
        <taxon>Bacillati</taxon>
        <taxon>Actinomycetota</taxon>
        <taxon>Actinomycetes</taxon>
        <taxon>Glycomycetales</taxon>
        <taxon>Glycomycetaceae</taxon>
        <taxon>Glycomyces</taxon>
    </lineage>
</organism>
<name>A0A4S8PG50_9ACTN</name>
<dbReference type="GO" id="GO:0005576">
    <property type="term" value="C:extracellular region"/>
    <property type="evidence" value="ECO:0007669"/>
    <property type="project" value="InterPro"/>
</dbReference>
<dbReference type="Gene3D" id="2.10.10.20">
    <property type="entry name" value="Carbohydrate-binding module superfamily 5/12"/>
    <property type="match status" value="1"/>
</dbReference>
<dbReference type="Gene3D" id="2.60.120.200">
    <property type="match status" value="1"/>
</dbReference>
<dbReference type="OrthoDB" id="3404894at2"/>
<dbReference type="RefSeq" id="WP_136529241.1">
    <property type="nucleotide sequence ID" value="NZ_STGX01000005.1"/>
</dbReference>
<accession>A0A4S8PG50</accession>
<dbReference type="CDD" id="cd00413">
    <property type="entry name" value="Glyco_hydrolase_16"/>
    <property type="match status" value="1"/>
</dbReference>